<feature type="region of interest" description="Disordered" evidence="1">
    <location>
        <begin position="1"/>
        <end position="45"/>
    </location>
</feature>
<dbReference type="Pfam" id="PF01636">
    <property type="entry name" value="APH"/>
    <property type="match status" value="1"/>
</dbReference>
<accession>A0A165F2S0</accession>
<dbReference type="STRING" id="1314785.A0A165F2S0"/>
<feature type="compositionally biased region" description="Basic and acidic residues" evidence="1">
    <location>
        <begin position="23"/>
        <end position="33"/>
    </location>
</feature>
<dbReference type="Proteomes" id="UP000076871">
    <property type="component" value="Unassembled WGS sequence"/>
</dbReference>
<evidence type="ECO:0000259" key="2">
    <source>
        <dbReference type="Pfam" id="PF01636"/>
    </source>
</evidence>
<dbReference type="InterPro" id="IPR002575">
    <property type="entry name" value="Aminoglycoside_PTrfase"/>
</dbReference>
<evidence type="ECO:0000313" key="4">
    <source>
        <dbReference type="Proteomes" id="UP000076871"/>
    </source>
</evidence>
<dbReference type="GeneID" id="63822673"/>
<organism evidence="3 4">
    <name type="scientific">Laetiporus sulphureus 93-53</name>
    <dbReference type="NCBI Taxonomy" id="1314785"/>
    <lineage>
        <taxon>Eukaryota</taxon>
        <taxon>Fungi</taxon>
        <taxon>Dikarya</taxon>
        <taxon>Basidiomycota</taxon>
        <taxon>Agaricomycotina</taxon>
        <taxon>Agaricomycetes</taxon>
        <taxon>Polyporales</taxon>
        <taxon>Laetiporus</taxon>
    </lineage>
</organism>
<dbReference type="OrthoDB" id="10003767at2759"/>
<dbReference type="EMBL" id="KV427616">
    <property type="protein sequence ID" value="KZT08251.1"/>
    <property type="molecule type" value="Genomic_DNA"/>
</dbReference>
<dbReference type="PANTHER" id="PTHR21310">
    <property type="entry name" value="AMINOGLYCOSIDE PHOSPHOTRANSFERASE-RELATED-RELATED"/>
    <property type="match status" value="1"/>
</dbReference>
<feature type="domain" description="Aminoglycoside phosphotransferase" evidence="2">
    <location>
        <begin position="283"/>
        <end position="330"/>
    </location>
</feature>
<keyword evidence="4" id="KW-1185">Reference proteome</keyword>
<protein>
    <recommendedName>
        <fullName evidence="2">Aminoglycoside phosphotransferase domain-containing protein</fullName>
    </recommendedName>
</protein>
<sequence length="456" mass="50885">MHSTINEDGRDNDCSTNCSATTEVRRLDEDKDALSNQEDEREGDEEEQLFAGIIAAIDIRQLQAFVLAIRKETSPNLTDDVICTVYYPPHTGSYNIVYEVVFSDDVRWAIRIPAAGDVFSPTFAQTMHLDIVAQRLVSSKTSMPLPHIHYWSVDAQNALGRPFMITDFVIGTNLSKVWNDSQWITDAKREIIFKQLAWWMAELAELEFGQIGRLEVDETSGTCVVVPFPELSTLIVFADDETPPPVLGPAGPFISAHAFLSCVLYARRSLGDSPMLVMLQLFLSVLPDPALDGPPFVLGHTDYDSQNIIVADDGTITGIIDWDGIYVGPRQGGAMAYPSWLTVDWDPLFYGWAENNSDEENGRFDSPTELMKYRRAYLDAVDIASNGKLTQCTRNSHIWQALWIAITNEVATAPIINRLSKLLFGDEVLGYEIQTGISEGQWYRTGKGDIVELTAE</sequence>
<name>A0A165F2S0_9APHY</name>
<dbReference type="AlphaFoldDB" id="A0A165F2S0"/>
<dbReference type="Gene3D" id="3.90.1200.10">
    <property type="match status" value="1"/>
</dbReference>
<dbReference type="InterPro" id="IPR051678">
    <property type="entry name" value="AGP_Transferase"/>
</dbReference>
<dbReference type="RefSeq" id="XP_040765991.1">
    <property type="nucleotide sequence ID" value="XM_040905643.1"/>
</dbReference>
<feature type="compositionally biased region" description="Basic and acidic residues" evidence="1">
    <location>
        <begin position="1"/>
        <end position="13"/>
    </location>
</feature>
<proteinExistence type="predicted"/>
<evidence type="ECO:0000313" key="3">
    <source>
        <dbReference type="EMBL" id="KZT08251.1"/>
    </source>
</evidence>
<dbReference type="SUPFAM" id="SSF56112">
    <property type="entry name" value="Protein kinase-like (PK-like)"/>
    <property type="match status" value="1"/>
</dbReference>
<evidence type="ECO:0000256" key="1">
    <source>
        <dbReference type="SAM" id="MobiDB-lite"/>
    </source>
</evidence>
<gene>
    <name evidence="3" type="ORF">LAESUDRAFT_676975</name>
</gene>
<dbReference type="InParanoid" id="A0A165F2S0"/>
<dbReference type="PANTHER" id="PTHR21310:SF15">
    <property type="entry name" value="AMINOGLYCOSIDE PHOSPHOTRANSFERASE DOMAIN-CONTAINING PROTEIN"/>
    <property type="match status" value="1"/>
</dbReference>
<reference evidence="3 4" key="1">
    <citation type="journal article" date="2016" name="Mol. Biol. Evol.">
        <title>Comparative Genomics of Early-Diverging Mushroom-Forming Fungi Provides Insights into the Origins of Lignocellulose Decay Capabilities.</title>
        <authorList>
            <person name="Nagy L.G."/>
            <person name="Riley R."/>
            <person name="Tritt A."/>
            <person name="Adam C."/>
            <person name="Daum C."/>
            <person name="Floudas D."/>
            <person name="Sun H."/>
            <person name="Yadav J.S."/>
            <person name="Pangilinan J."/>
            <person name="Larsson K.H."/>
            <person name="Matsuura K."/>
            <person name="Barry K."/>
            <person name="Labutti K."/>
            <person name="Kuo R."/>
            <person name="Ohm R.A."/>
            <person name="Bhattacharya S.S."/>
            <person name="Shirouzu T."/>
            <person name="Yoshinaga Y."/>
            <person name="Martin F.M."/>
            <person name="Grigoriev I.V."/>
            <person name="Hibbett D.S."/>
        </authorList>
    </citation>
    <scope>NUCLEOTIDE SEQUENCE [LARGE SCALE GENOMIC DNA]</scope>
    <source>
        <strain evidence="3 4">93-53</strain>
    </source>
</reference>
<dbReference type="InterPro" id="IPR011009">
    <property type="entry name" value="Kinase-like_dom_sf"/>
</dbReference>